<dbReference type="InterPro" id="IPR013170">
    <property type="entry name" value="mRNA_splic_Cwf21_dom"/>
</dbReference>
<proteinExistence type="inferred from homology"/>
<evidence type="ECO:0000256" key="4">
    <source>
        <dbReference type="ARBA" id="ARBA00022728"/>
    </source>
</evidence>
<dbReference type="Gene3D" id="6.10.140.420">
    <property type="match status" value="1"/>
</dbReference>
<dbReference type="PANTHER" id="PTHR36562">
    <property type="entry name" value="SERINE/ARGININE REPETITIVE MATRIX 2"/>
    <property type="match status" value="1"/>
</dbReference>
<evidence type="ECO:0000256" key="3">
    <source>
        <dbReference type="ARBA" id="ARBA00022664"/>
    </source>
</evidence>
<evidence type="ECO:0000313" key="8">
    <source>
        <dbReference type="EMBL" id="RWS11742.1"/>
    </source>
</evidence>
<dbReference type="OrthoDB" id="10267305at2759"/>
<protein>
    <submittedName>
        <fullName evidence="8">Pre-mRNA-splicing factor CWC21-like protein</fullName>
    </submittedName>
</protein>
<name>A0A3S3S812_9ACAR</name>
<evidence type="ECO:0000256" key="1">
    <source>
        <dbReference type="ARBA" id="ARBA00004123"/>
    </source>
</evidence>
<dbReference type="AlphaFoldDB" id="A0A3S3S812"/>
<accession>A0A3S3S812</accession>
<dbReference type="STRING" id="1965070.A0A3S3S812"/>
<evidence type="ECO:0000256" key="6">
    <source>
        <dbReference type="ARBA" id="ARBA00023242"/>
    </source>
</evidence>
<gene>
    <name evidence="8" type="ORF">B4U79_15555</name>
</gene>
<evidence type="ECO:0000313" key="9">
    <source>
        <dbReference type="Proteomes" id="UP000285301"/>
    </source>
</evidence>
<keyword evidence="6" id="KW-0539">Nucleus</keyword>
<comment type="similarity">
    <text evidence="2">Belongs to the CWC21 family.</text>
</comment>
<keyword evidence="5" id="KW-0508">mRNA splicing</keyword>
<evidence type="ECO:0000259" key="7">
    <source>
        <dbReference type="SMART" id="SM01115"/>
    </source>
</evidence>
<evidence type="ECO:0000256" key="5">
    <source>
        <dbReference type="ARBA" id="ARBA00023187"/>
    </source>
</evidence>
<comment type="caution">
    <text evidence="8">The sequence shown here is derived from an EMBL/GenBank/DDBJ whole genome shotgun (WGS) entry which is preliminary data.</text>
</comment>
<dbReference type="CDD" id="cd21373">
    <property type="entry name" value="cwf21_SRRM2-like"/>
    <property type="match status" value="1"/>
</dbReference>
<organism evidence="8 9">
    <name type="scientific">Dinothrombium tinctorium</name>
    <dbReference type="NCBI Taxonomy" id="1965070"/>
    <lineage>
        <taxon>Eukaryota</taxon>
        <taxon>Metazoa</taxon>
        <taxon>Ecdysozoa</taxon>
        <taxon>Arthropoda</taxon>
        <taxon>Chelicerata</taxon>
        <taxon>Arachnida</taxon>
        <taxon>Acari</taxon>
        <taxon>Acariformes</taxon>
        <taxon>Trombidiformes</taxon>
        <taxon>Prostigmata</taxon>
        <taxon>Anystina</taxon>
        <taxon>Parasitengona</taxon>
        <taxon>Trombidioidea</taxon>
        <taxon>Trombidiidae</taxon>
        <taxon>Dinothrombium</taxon>
    </lineage>
</organism>
<dbReference type="PANTHER" id="PTHR36562:SF5">
    <property type="entry name" value="SERINE_ARGININE REPETITIVE MATRIX 2"/>
    <property type="match status" value="1"/>
</dbReference>
<dbReference type="Proteomes" id="UP000285301">
    <property type="component" value="Unassembled WGS sequence"/>
</dbReference>
<sequence>MYNGIGLQTARGSGTNAYVQRNLSFVNKLKPKVEYKTEDDIKKLEASVNRQPNEAILMHQRKRQIEVKCLELREKMEEQGYTEEEIETKIDSYRETLKKKAEEAIRKKELFMNFDENGRPL</sequence>
<dbReference type="SMART" id="SM01115">
    <property type="entry name" value="cwf21"/>
    <property type="match status" value="1"/>
</dbReference>
<comment type="subcellular location">
    <subcellularLocation>
        <location evidence="1">Nucleus</location>
    </subcellularLocation>
</comment>
<dbReference type="EMBL" id="NCKU01001582">
    <property type="protein sequence ID" value="RWS11742.1"/>
    <property type="molecule type" value="Genomic_DNA"/>
</dbReference>
<dbReference type="Pfam" id="PF08312">
    <property type="entry name" value="cwf21"/>
    <property type="match status" value="1"/>
</dbReference>
<reference evidence="8 9" key="1">
    <citation type="journal article" date="2018" name="Gigascience">
        <title>Genomes of trombidid mites reveal novel predicted allergens and laterally-transferred genes associated with secondary metabolism.</title>
        <authorList>
            <person name="Dong X."/>
            <person name="Chaisiri K."/>
            <person name="Xia D."/>
            <person name="Armstrong S.D."/>
            <person name="Fang Y."/>
            <person name="Donnelly M.J."/>
            <person name="Kadowaki T."/>
            <person name="McGarry J.W."/>
            <person name="Darby A.C."/>
            <person name="Makepeace B.L."/>
        </authorList>
    </citation>
    <scope>NUCLEOTIDE SEQUENCE [LARGE SCALE GENOMIC DNA]</scope>
    <source>
        <strain evidence="8">UoL-WK</strain>
    </source>
</reference>
<dbReference type="GO" id="GO:0005681">
    <property type="term" value="C:spliceosomal complex"/>
    <property type="evidence" value="ECO:0007669"/>
    <property type="project" value="UniProtKB-KW"/>
</dbReference>
<keyword evidence="3" id="KW-0507">mRNA processing</keyword>
<dbReference type="GO" id="GO:0006397">
    <property type="term" value="P:mRNA processing"/>
    <property type="evidence" value="ECO:0007669"/>
    <property type="project" value="UniProtKB-KW"/>
</dbReference>
<keyword evidence="9" id="KW-1185">Reference proteome</keyword>
<dbReference type="GO" id="GO:0008380">
    <property type="term" value="P:RNA splicing"/>
    <property type="evidence" value="ECO:0007669"/>
    <property type="project" value="UniProtKB-KW"/>
</dbReference>
<keyword evidence="4" id="KW-0747">Spliceosome</keyword>
<dbReference type="InterPro" id="IPR051372">
    <property type="entry name" value="CWC21"/>
</dbReference>
<evidence type="ECO:0000256" key="2">
    <source>
        <dbReference type="ARBA" id="ARBA00005954"/>
    </source>
</evidence>
<feature type="domain" description="CWF21" evidence="7">
    <location>
        <begin position="57"/>
        <end position="102"/>
    </location>
</feature>